<feature type="region of interest" description="Disordered" evidence="1">
    <location>
        <begin position="371"/>
        <end position="393"/>
    </location>
</feature>
<evidence type="ECO:0000313" key="3">
    <source>
        <dbReference type="Proteomes" id="UP001175226"/>
    </source>
</evidence>
<dbReference type="EMBL" id="JAUEPT010000079">
    <property type="protein sequence ID" value="KAK0433595.1"/>
    <property type="molecule type" value="Genomic_DNA"/>
</dbReference>
<organism evidence="2 3">
    <name type="scientific">Armillaria borealis</name>
    <dbReference type="NCBI Taxonomy" id="47425"/>
    <lineage>
        <taxon>Eukaryota</taxon>
        <taxon>Fungi</taxon>
        <taxon>Dikarya</taxon>
        <taxon>Basidiomycota</taxon>
        <taxon>Agaricomycotina</taxon>
        <taxon>Agaricomycetes</taxon>
        <taxon>Agaricomycetidae</taxon>
        <taxon>Agaricales</taxon>
        <taxon>Marasmiineae</taxon>
        <taxon>Physalacriaceae</taxon>
        <taxon>Armillaria</taxon>
    </lineage>
</organism>
<dbReference type="AlphaFoldDB" id="A0AA39MHF2"/>
<feature type="region of interest" description="Disordered" evidence="1">
    <location>
        <begin position="533"/>
        <end position="586"/>
    </location>
</feature>
<feature type="compositionally biased region" description="Low complexity" evidence="1">
    <location>
        <begin position="371"/>
        <end position="385"/>
    </location>
</feature>
<proteinExistence type="predicted"/>
<evidence type="ECO:0000256" key="1">
    <source>
        <dbReference type="SAM" id="MobiDB-lite"/>
    </source>
</evidence>
<dbReference type="Proteomes" id="UP001175226">
    <property type="component" value="Unassembled WGS sequence"/>
</dbReference>
<feature type="region of interest" description="Disordered" evidence="1">
    <location>
        <begin position="1"/>
        <end position="28"/>
    </location>
</feature>
<feature type="compositionally biased region" description="Polar residues" evidence="1">
    <location>
        <begin position="12"/>
        <end position="25"/>
    </location>
</feature>
<keyword evidence="3" id="KW-1185">Reference proteome</keyword>
<gene>
    <name evidence="2" type="ORF">EV421DRAFT_1909934</name>
</gene>
<evidence type="ECO:0000313" key="2">
    <source>
        <dbReference type="EMBL" id="KAK0433595.1"/>
    </source>
</evidence>
<accession>A0AA39MHF2</accession>
<reference evidence="2" key="1">
    <citation type="submission" date="2023-06" db="EMBL/GenBank/DDBJ databases">
        <authorList>
            <consortium name="Lawrence Berkeley National Laboratory"/>
            <person name="Ahrendt S."/>
            <person name="Sahu N."/>
            <person name="Indic B."/>
            <person name="Wong-Bajracharya J."/>
            <person name="Merenyi Z."/>
            <person name="Ke H.-M."/>
            <person name="Monk M."/>
            <person name="Kocsube S."/>
            <person name="Drula E."/>
            <person name="Lipzen A."/>
            <person name="Balint B."/>
            <person name="Henrissat B."/>
            <person name="Andreopoulos B."/>
            <person name="Martin F.M."/>
            <person name="Harder C.B."/>
            <person name="Rigling D."/>
            <person name="Ford K.L."/>
            <person name="Foster G.D."/>
            <person name="Pangilinan J."/>
            <person name="Papanicolaou A."/>
            <person name="Barry K."/>
            <person name="LaButti K."/>
            <person name="Viragh M."/>
            <person name="Koriabine M."/>
            <person name="Yan M."/>
            <person name="Riley R."/>
            <person name="Champramary S."/>
            <person name="Plett K.L."/>
            <person name="Tsai I.J."/>
            <person name="Slot J."/>
            <person name="Sipos G."/>
            <person name="Plett J."/>
            <person name="Nagy L.G."/>
            <person name="Grigoriev I.V."/>
        </authorList>
    </citation>
    <scope>NUCLEOTIDE SEQUENCE</scope>
    <source>
        <strain evidence="2">FPL87.14</strain>
    </source>
</reference>
<sequence length="1011" mass="115188">MASDPGYIMSAERTSQAGPSNQGSAKPSHLRKAIVTTDDHVFLAFATDDLAPIPETGRADPSKPTSDCLPVDPILYLDRGWWINSIPYQAFVPVDTYAACRCHLLRCLNYTRASMPLEMRGDRWFLRHNVFRDWRDLETVILRLREVSQSAVSDLRWGHALLSWPDPARYGYGRGHVELQKLTGMLVRSRAAFMLVLAEIAFNAALQPDFWDEVVSAHFETHVTDLFKESWIARDGEGFQHEGAKGFNPQGMQRIGAFVDVAVCDFPGAFERMIAAGIPLWLAWGTVHARAAGRYPMVQYTPSYIEVSQALVKKVEPRAPTRPYKRIAMGLRALPEASLFYPLDPEVTPWDSFGGGWGTDELMQSEPVQVTTSADTSSANASDGTWGTDETMQPDEVRPRWFDAPPVELEPVQGPQILYKPVGKTEKHHCQRLGEKWQDFFYRRKERDELYKKAETEQSRQKRLQREAHAAKSKMPGSKGAPVFEWMLDEDKGYLLRRHVFRGQVEDVWMQYADTQRRYDSFRHEWDLNEELDPTAHVESDERDDDEGVPASTERSDKGSSQDQGPLILGQESENLPPEEGPPQDLGRHILAQESANLQPEKLSTATLEGVLYRIHGLQLPVSQPSETPLTHVETQKALQCKSSLSCRNAARDDYEPTSERQLSALLNGLISRGTVPHSFPAEWSDLEPSSPNYLARLRNKRLMVSRVRVTNQKEDMYRISDGQESEYELIVGRATAVLVCLRQVKHITLDEVAEHLCTWGIKFSTCRRIRHEDWAPRTTLRASERIPYRVKGFQLTRDDYTSYVGRRKQLFRNNEVLRAALKHGGVPWRLAMEEAPEDFVTSGPSSRVMEVGGCYKTEDGDELWDEMLTDDQMEVICGVYKVERAEDAGRSDKRGDSRGRLTEHVSWFPKEASWRGSGLDVGFWSADAESWYQRRVAKYLGGEFKCENQTEWKKSLKLWREAPKVTDTLERLSRAFLERHLLRGCRFHADLRVCLNANDVLQNPGLIIGR</sequence>
<comment type="caution">
    <text evidence="2">The sequence shown here is derived from an EMBL/GenBank/DDBJ whole genome shotgun (WGS) entry which is preliminary data.</text>
</comment>
<feature type="region of interest" description="Disordered" evidence="1">
    <location>
        <begin position="452"/>
        <end position="479"/>
    </location>
</feature>
<protein>
    <submittedName>
        <fullName evidence="2">Uncharacterized protein</fullName>
    </submittedName>
</protein>
<feature type="compositionally biased region" description="Basic and acidic residues" evidence="1">
    <location>
        <begin position="452"/>
        <end position="470"/>
    </location>
</feature>
<name>A0AA39MHF2_9AGAR</name>